<evidence type="ECO:0008006" key="5">
    <source>
        <dbReference type="Google" id="ProtNLM"/>
    </source>
</evidence>
<protein>
    <recommendedName>
        <fullName evidence="5">OstA-like protein</fullName>
    </recommendedName>
</protein>
<feature type="compositionally biased region" description="Basic and acidic residues" evidence="1">
    <location>
        <begin position="416"/>
        <end position="425"/>
    </location>
</feature>
<keyword evidence="2" id="KW-0732">Signal</keyword>
<feature type="signal peptide" evidence="2">
    <location>
        <begin position="1"/>
        <end position="20"/>
    </location>
</feature>
<dbReference type="Proteomes" id="UP000184275">
    <property type="component" value="Unassembled WGS sequence"/>
</dbReference>
<reference evidence="4" key="1">
    <citation type="submission" date="2016-11" db="EMBL/GenBank/DDBJ databases">
        <authorList>
            <person name="Varghese N."/>
            <person name="Submissions S."/>
        </authorList>
    </citation>
    <scope>NUCLEOTIDE SEQUENCE [LARGE SCALE GENOMIC DNA]</scope>
    <source>
        <strain evidence="4">UWOS</strain>
    </source>
</reference>
<evidence type="ECO:0000256" key="1">
    <source>
        <dbReference type="SAM" id="MobiDB-lite"/>
    </source>
</evidence>
<feature type="chain" id="PRO_5012748442" description="OstA-like protein" evidence="2">
    <location>
        <begin position="21"/>
        <end position="425"/>
    </location>
</feature>
<dbReference type="EMBL" id="FRAW01000009">
    <property type="protein sequence ID" value="SHK53261.1"/>
    <property type="molecule type" value="Genomic_DNA"/>
</dbReference>
<dbReference type="Gene3D" id="2.60.450.10">
    <property type="entry name" value="Lipopolysaccharide (LPS) transport protein A like domain"/>
    <property type="match status" value="1"/>
</dbReference>
<sequence>MTRLGIWLCLLGIFFQQVCAQTSPLVMRHADSLAAMRKSGFLLLHGRVRFTHDSIEFRTGRATWNKNLDKVDCEGNFLFRHPDGYMKAKSGSYQRKTEIAIAVGSVEAKDSAGTYAFFGNHLVYNKKEKILTLTQNPLLHQYQVQKNGKIDTTAVRAEYIYFDQNAEFAKAFQNVVITQGNMVVTCDSGYLDKKNNWVALKGSPKFTMDGYELTGDSIYLTIDADERTLKSALVIRNAQGKQYEKGKRGKPDQFTEARGDTLYAEFDKDKIQSLYVNLNANGFFYEGDFVDYKNKMEGGRLDLTFKNGKLKGALISGDAQSTYFHVMEKKRQIEGKNEAAGDTIRIAFDDGKVKHLKLSGKKTLASGRYIDLTKENILPQISKDTTIKNFTKQSLEKIKEEREKQVKQQAKPKGKSARDKKEGRK</sequence>
<feature type="region of interest" description="Disordered" evidence="1">
    <location>
        <begin position="400"/>
        <end position="425"/>
    </location>
</feature>
<proteinExistence type="predicted"/>
<dbReference type="RefSeq" id="WP_073303466.1">
    <property type="nucleotide sequence ID" value="NZ_FRAW01000009.1"/>
</dbReference>
<evidence type="ECO:0000313" key="4">
    <source>
        <dbReference type="Proteomes" id="UP000184275"/>
    </source>
</evidence>
<dbReference type="AlphaFoldDB" id="A0A1M6T8E2"/>
<evidence type="ECO:0000313" key="3">
    <source>
        <dbReference type="EMBL" id="SHK53261.1"/>
    </source>
</evidence>
<name>A0A1M6T8E2_9BACT</name>
<evidence type="ECO:0000256" key="2">
    <source>
        <dbReference type="SAM" id="SignalP"/>
    </source>
</evidence>
<organism evidence="3 4">
    <name type="scientific">Fibrobacter intestinalis</name>
    <dbReference type="NCBI Taxonomy" id="28122"/>
    <lineage>
        <taxon>Bacteria</taxon>
        <taxon>Pseudomonadati</taxon>
        <taxon>Fibrobacterota</taxon>
        <taxon>Fibrobacteria</taxon>
        <taxon>Fibrobacterales</taxon>
        <taxon>Fibrobacteraceae</taxon>
        <taxon>Fibrobacter</taxon>
    </lineage>
</organism>
<gene>
    <name evidence="3" type="ORF">SAMN05720469_10923</name>
</gene>
<keyword evidence="4" id="KW-1185">Reference proteome</keyword>
<accession>A0A1M6T8E2</accession>